<dbReference type="RefSeq" id="WP_262391934.1">
    <property type="nucleotide sequence ID" value="NZ_BEXB01000001.1"/>
</dbReference>
<dbReference type="GO" id="GO:0005829">
    <property type="term" value="C:cytosol"/>
    <property type="evidence" value="ECO:0007669"/>
    <property type="project" value="TreeGrafter"/>
</dbReference>
<dbReference type="GO" id="GO:0016887">
    <property type="term" value="F:ATP hydrolysis activity"/>
    <property type="evidence" value="ECO:0007669"/>
    <property type="project" value="TreeGrafter"/>
</dbReference>
<keyword evidence="1" id="KW-0547">Nucleotide-binding</keyword>
<dbReference type="InterPro" id="IPR050625">
    <property type="entry name" value="ParA/MinD_ATPase"/>
</dbReference>
<dbReference type="Pfam" id="PF01656">
    <property type="entry name" value="CbiA"/>
    <property type="match status" value="1"/>
</dbReference>
<keyword evidence="4" id="KW-0969">Cilium</keyword>
<dbReference type="Gene3D" id="3.40.50.300">
    <property type="entry name" value="P-loop containing nucleotide triphosphate hydrolases"/>
    <property type="match status" value="1"/>
</dbReference>
<feature type="domain" description="CobQ/CobB/MinD/ParA nucleotide binding" evidence="3">
    <location>
        <begin position="2"/>
        <end position="42"/>
    </location>
</feature>
<evidence type="ECO:0000256" key="1">
    <source>
        <dbReference type="ARBA" id="ARBA00022741"/>
    </source>
</evidence>
<dbReference type="InterPro" id="IPR027417">
    <property type="entry name" value="P-loop_NTPase"/>
</dbReference>
<protein>
    <submittedName>
        <fullName evidence="4">Flagellar synthesis regulator FleN</fullName>
    </submittedName>
</protein>
<reference evidence="4 5" key="1">
    <citation type="submission" date="2017-11" db="EMBL/GenBank/DDBJ databases">
        <title>Draft Genome Sequence of Sporolactobacillus inulinus NBRC 111894 Isolated from Koso, a Japanese Sugar-Vegetable Fermented Beverage.</title>
        <authorList>
            <person name="Chiou T.Y."/>
            <person name="Oshima K."/>
            <person name="Suda W."/>
            <person name="Hattori M."/>
            <person name="Takahashi T."/>
        </authorList>
    </citation>
    <scope>NUCLEOTIDE SEQUENCE [LARGE SCALE GENOMIC DNA]</scope>
    <source>
        <strain evidence="4 5">NBRC111894</strain>
    </source>
</reference>
<dbReference type="InterPro" id="IPR002586">
    <property type="entry name" value="CobQ/CobB/MinD/ParA_Nub-bd_dom"/>
</dbReference>
<dbReference type="GO" id="GO:0009898">
    <property type="term" value="C:cytoplasmic side of plasma membrane"/>
    <property type="evidence" value="ECO:0007669"/>
    <property type="project" value="TreeGrafter"/>
</dbReference>
<dbReference type="GO" id="GO:0005524">
    <property type="term" value="F:ATP binding"/>
    <property type="evidence" value="ECO:0007669"/>
    <property type="project" value="UniProtKB-KW"/>
</dbReference>
<accession>A0A4Y1Z6A6</accession>
<dbReference type="PANTHER" id="PTHR43384:SF4">
    <property type="entry name" value="CELLULOSE BIOSYNTHESIS PROTEIN BCSQ-RELATED"/>
    <property type="match status" value="1"/>
</dbReference>
<dbReference type="AlphaFoldDB" id="A0A4Y1Z6A6"/>
<comment type="caution">
    <text evidence="4">The sequence shown here is derived from an EMBL/GenBank/DDBJ whole genome shotgun (WGS) entry which is preliminary data.</text>
</comment>
<gene>
    <name evidence="4" type="ORF">NBRC111894_116</name>
</gene>
<name>A0A4Y1Z6A6_9BACL</name>
<evidence type="ECO:0000313" key="4">
    <source>
        <dbReference type="EMBL" id="GAY74562.1"/>
    </source>
</evidence>
<keyword evidence="4" id="KW-0282">Flagellum</keyword>
<evidence type="ECO:0000259" key="3">
    <source>
        <dbReference type="Pfam" id="PF01656"/>
    </source>
</evidence>
<dbReference type="SUPFAM" id="SSF52540">
    <property type="entry name" value="P-loop containing nucleoside triphosphate hydrolases"/>
    <property type="match status" value="1"/>
</dbReference>
<proteinExistence type="predicted"/>
<keyword evidence="2" id="KW-0067">ATP-binding</keyword>
<keyword evidence="4" id="KW-0966">Cell projection</keyword>
<dbReference type="GO" id="GO:0051782">
    <property type="term" value="P:negative regulation of cell division"/>
    <property type="evidence" value="ECO:0007669"/>
    <property type="project" value="TreeGrafter"/>
</dbReference>
<evidence type="ECO:0000256" key="2">
    <source>
        <dbReference type="ARBA" id="ARBA00022840"/>
    </source>
</evidence>
<dbReference type="PANTHER" id="PTHR43384">
    <property type="entry name" value="SEPTUM SITE-DETERMINING PROTEIN MIND HOMOLOG, CHLOROPLASTIC-RELATED"/>
    <property type="match status" value="1"/>
</dbReference>
<dbReference type="EMBL" id="BEXB01000001">
    <property type="protein sequence ID" value="GAY74562.1"/>
    <property type="molecule type" value="Genomic_DNA"/>
</dbReference>
<organism evidence="4 5">
    <name type="scientific">Sporolactobacillus inulinus</name>
    <dbReference type="NCBI Taxonomy" id="2078"/>
    <lineage>
        <taxon>Bacteria</taxon>
        <taxon>Bacillati</taxon>
        <taxon>Bacillota</taxon>
        <taxon>Bacilli</taxon>
        <taxon>Bacillales</taxon>
        <taxon>Sporolactobacillaceae</taxon>
        <taxon>Sporolactobacillus</taxon>
    </lineage>
</organism>
<sequence length="45" mass="4662">MIGIASGKGGVGKSVFCVNFSWALGELGKKVLIIDLDVGMGNIEH</sequence>
<evidence type="ECO:0000313" key="5">
    <source>
        <dbReference type="Proteomes" id="UP000319716"/>
    </source>
</evidence>
<dbReference type="Proteomes" id="UP000319716">
    <property type="component" value="Unassembled WGS sequence"/>
</dbReference>